<gene>
    <name evidence="3" type="ORF">PPERSA_09788</name>
</gene>
<evidence type="ECO:0000313" key="3">
    <source>
        <dbReference type="EMBL" id="KRX05648.1"/>
    </source>
</evidence>
<feature type="domain" description="JmjC" evidence="2">
    <location>
        <begin position="31"/>
        <end position="321"/>
    </location>
</feature>
<feature type="coiled-coil region" evidence="1">
    <location>
        <begin position="161"/>
        <end position="209"/>
    </location>
</feature>
<dbReference type="PROSITE" id="PS51184">
    <property type="entry name" value="JMJC"/>
    <property type="match status" value="1"/>
</dbReference>
<evidence type="ECO:0000259" key="2">
    <source>
        <dbReference type="PROSITE" id="PS51184"/>
    </source>
</evidence>
<dbReference type="OrthoDB" id="415358at2759"/>
<comment type="caution">
    <text evidence="3">The sequence shown here is derived from an EMBL/GenBank/DDBJ whole genome shotgun (WGS) entry which is preliminary data.</text>
</comment>
<sequence>MNFNEFLNLKEDKFKYYMTTQKIPYDSVGPKYLTDGALLNLLEEKDYRPSLIGNLVPNQYNMWMGFSGEKGSSTGLHFDYHDNIYVLVKGKKKFTISCPVNVQELKVNGDVKVVHKNGLIALNSDCQSDGHFSDDSESENEDSRSFQFGQNFNDEMFNLTPKELKKKLNQIQQKINNLKEQINKNPENIEDLKFQLGEAEQNEEELLDIELGLTLKGEQIIDDFDENEDENLKADVDEDDEQEEPLQEDPDNFVISKLQKVNYHRLCSVFEVIVNEGQMLYLPASWYHQVNSYGEFHFAFNYWMHPPNNDKFEQPYKTQYWENRYKQVKLNTDKRKNELNKNTHN</sequence>
<keyword evidence="4" id="KW-1185">Reference proteome</keyword>
<dbReference type="Gene3D" id="2.60.120.10">
    <property type="entry name" value="Jelly Rolls"/>
    <property type="match status" value="2"/>
</dbReference>
<dbReference type="Proteomes" id="UP000054937">
    <property type="component" value="Unassembled WGS sequence"/>
</dbReference>
<dbReference type="PANTHER" id="PTHR12461:SF100">
    <property type="entry name" value="JMJC DOMAIN-CONTAINING PROTEIN 4"/>
    <property type="match status" value="1"/>
</dbReference>
<keyword evidence="1" id="KW-0175">Coiled coil</keyword>
<protein>
    <recommendedName>
        <fullName evidence="2">JmjC domain-containing protein</fullName>
    </recommendedName>
</protein>
<evidence type="ECO:0000313" key="4">
    <source>
        <dbReference type="Proteomes" id="UP000054937"/>
    </source>
</evidence>
<proteinExistence type="predicted"/>
<dbReference type="PANTHER" id="PTHR12461">
    <property type="entry name" value="HYPOXIA-INDUCIBLE FACTOR 1 ALPHA INHIBITOR-RELATED"/>
    <property type="match status" value="1"/>
</dbReference>
<dbReference type="OMA" id="ANVNVWM"/>
<accession>A0A0V0QUJ6</accession>
<dbReference type="InterPro" id="IPR014710">
    <property type="entry name" value="RmlC-like_jellyroll"/>
</dbReference>
<name>A0A0V0QUJ6_PSEPJ</name>
<dbReference type="InterPro" id="IPR003347">
    <property type="entry name" value="JmjC_dom"/>
</dbReference>
<dbReference type="AlphaFoldDB" id="A0A0V0QUJ6"/>
<dbReference type="Pfam" id="PF13621">
    <property type="entry name" value="Cupin_8"/>
    <property type="match status" value="1"/>
</dbReference>
<dbReference type="SMART" id="SM00558">
    <property type="entry name" value="JmjC"/>
    <property type="match status" value="1"/>
</dbReference>
<dbReference type="InParanoid" id="A0A0V0QUJ6"/>
<dbReference type="EMBL" id="LDAU01000105">
    <property type="protein sequence ID" value="KRX05648.1"/>
    <property type="molecule type" value="Genomic_DNA"/>
</dbReference>
<dbReference type="SUPFAM" id="SSF51197">
    <property type="entry name" value="Clavaminate synthase-like"/>
    <property type="match status" value="1"/>
</dbReference>
<reference evidence="3 4" key="1">
    <citation type="journal article" date="2015" name="Sci. Rep.">
        <title>Genome of the facultative scuticociliatosis pathogen Pseudocohnilembus persalinus provides insight into its virulence through horizontal gene transfer.</title>
        <authorList>
            <person name="Xiong J."/>
            <person name="Wang G."/>
            <person name="Cheng J."/>
            <person name="Tian M."/>
            <person name="Pan X."/>
            <person name="Warren A."/>
            <person name="Jiang C."/>
            <person name="Yuan D."/>
            <person name="Miao W."/>
        </authorList>
    </citation>
    <scope>NUCLEOTIDE SEQUENCE [LARGE SCALE GENOMIC DNA]</scope>
    <source>
        <strain evidence="3">36N120E</strain>
    </source>
</reference>
<dbReference type="InterPro" id="IPR041667">
    <property type="entry name" value="Cupin_8"/>
</dbReference>
<organism evidence="3 4">
    <name type="scientific">Pseudocohnilembus persalinus</name>
    <name type="common">Ciliate</name>
    <dbReference type="NCBI Taxonomy" id="266149"/>
    <lineage>
        <taxon>Eukaryota</taxon>
        <taxon>Sar</taxon>
        <taxon>Alveolata</taxon>
        <taxon>Ciliophora</taxon>
        <taxon>Intramacronucleata</taxon>
        <taxon>Oligohymenophorea</taxon>
        <taxon>Scuticociliatia</taxon>
        <taxon>Philasterida</taxon>
        <taxon>Pseudocohnilembidae</taxon>
        <taxon>Pseudocohnilembus</taxon>
    </lineage>
</organism>
<evidence type="ECO:0000256" key="1">
    <source>
        <dbReference type="SAM" id="Coils"/>
    </source>
</evidence>